<organism evidence="2 3">
    <name type="scientific">Lasiodiplodia theobromae</name>
    <dbReference type="NCBI Taxonomy" id="45133"/>
    <lineage>
        <taxon>Eukaryota</taxon>
        <taxon>Fungi</taxon>
        <taxon>Dikarya</taxon>
        <taxon>Ascomycota</taxon>
        <taxon>Pezizomycotina</taxon>
        <taxon>Dothideomycetes</taxon>
        <taxon>Dothideomycetes incertae sedis</taxon>
        <taxon>Botryosphaeriales</taxon>
        <taxon>Botryosphaeriaceae</taxon>
        <taxon>Lasiodiplodia</taxon>
    </lineage>
</organism>
<feature type="compositionally biased region" description="Basic and acidic residues" evidence="1">
    <location>
        <begin position="473"/>
        <end position="484"/>
    </location>
</feature>
<dbReference type="Proteomes" id="UP000325902">
    <property type="component" value="Unassembled WGS sequence"/>
</dbReference>
<feature type="compositionally biased region" description="Polar residues" evidence="1">
    <location>
        <begin position="97"/>
        <end position="111"/>
    </location>
</feature>
<evidence type="ECO:0000313" key="2">
    <source>
        <dbReference type="EMBL" id="KAB2572539.1"/>
    </source>
</evidence>
<feature type="compositionally biased region" description="Basic residues" evidence="1">
    <location>
        <begin position="456"/>
        <end position="468"/>
    </location>
</feature>
<name>A0A5N5D4C9_9PEZI</name>
<feature type="region of interest" description="Disordered" evidence="1">
    <location>
        <begin position="239"/>
        <end position="726"/>
    </location>
</feature>
<feature type="compositionally biased region" description="Pro residues" evidence="1">
    <location>
        <begin position="277"/>
        <end position="297"/>
    </location>
</feature>
<sequence>MELRCDQTNKKAPPILDTTPSQDEPSTTMMDLDQRPPEADLRLTHSHPSPAPAHSSTAPPSAHHSPVPAPHQKPTLPPISGRPSPPASSRSREYSLPAQTPTTNGHRTNGHQVAYPSPSPQDVSMDALSRLQTQVQFNTAGLSTHRRDFEALSQGVNRLSEDMLRIESLVMSLRKEIIARPIAPAPPAQPASSIDDAMLESFATNLTNVANKVNEVDGLKMQLEIVKRRVKMMEEAVAAAAPPNSAPPAPSVAPYASPREGSQIQPPHPMQHAPLPAHAPAPPHAQAPPFHTSPPVPRLGTPSHAELRPDIRPAPPVQPYHPASQEMQGVVPGGQPGQNSGWVSVNPTAKRQHPNGVDSPMDGRSETMGSPKRPKLAPIEPRVGPESAPASAPMRYDPVERDGRDYHAETMREQQQYPAATPTTFVPYTSTEQPHAEDNWHSDAHRGPSSAGKESRRGRGGGRGRGRRSLPADARELGTPEWDKPNYPPGPEGYYHMDVGPNGTKVPRGNIVRRGSGGNGPIAMRPIEMTRPTTSGDPYAHTKKTRTKPVRNADGVLIRKDGRPDMRSQSSAANLRKVHARKEQERILEQRANTPTSSLATAPMSNDSQNGSQTAESTPDKENAPANDKDRHEAIMKQMFPNGVDDQVNRRNFHDQFFPGGTSPTVAKVKPEVTSPSERSVSEVDEPAERRSQVNGHTRSPTADVHEADKMDVSQDHAPQPVSQAA</sequence>
<protein>
    <submittedName>
        <fullName evidence="2">Uncharacterized protein</fullName>
    </submittedName>
</protein>
<reference evidence="2 3" key="1">
    <citation type="journal article" date="2019" name="Sci. Rep.">
        <title>A multi-omics analysis of the grapevine pathogen Lasiodiplodia theobromae reveals that temperature affects the expression of virulence- and pathogenicity-related genes.</title>
        <authorList>
            <person name="Felix C."/>
            <person name="Meneses R."/>
            <person name="Goncalves M.F.M."/>
            <person name="Tilleman L."/>
            <person name="Duarte A.S."/>
            <person name="Jorrin-Novo J.V."/>
            <person name="Van de Peer Y."/>
            <person name="Deforce D."/>
            <person name="Van Nieuwerburgh F."/>
            <person name="Esteves A.C."/>
            <person name="Alves A."/>
        </authorList>
    </citation>
    <scope>NUCLEOTIDE SEQUENCE [LARGE SCALE GENOMIC DNA]</scope>
    <source>
        <strain evidence="2 3">LA-SOL3</strain>
    </source>
</reference>
<feature type="compositionally biased region" description="Basic and acidic residues" evidence="1">
    <location>
        <begin position="434"/>
        <end position="446"/>
    </location>
</feature>
<gene>
    <name evidence="2" type="ORF">DBV05_g8801</name>
</gene>
<feature type="compositionally biased region" description="Polar residues" evidence="1">
    <location>
        <begin position="339"/>
        <end position="349"/>
    </location>
</feature>
<dbReference type="OrthoDB" id="5396360at2759"/>
<feature type="compositionally biased region" description="Low complexity" evidence="1">
    <location>
        <begin position="46"/>
        <end position="66"/>
    </location>
</feature>
<accession>A0A5N5D4C9</accession>
<feature type="compositionally biased region" description="Basic and acidic residues" evidence="1">
    <location>
        <begin position="704"/>
        <end position="715"/>
    </location>
</feature>
<feature type="compositionally biased region" description="Basic and acidic residues" evidence="1">
    <location>
        <begin position="557"/>
        <end position="566"/>
    </location>
</feature>
<feature type="compositionally biased region" description="Polar residues" evidence="1">
    <location>
        <begin position="591"/>
        <end position="617"/>
    </location>
</feature>
<dbReference type="EMBL" id="VCHE01000076">
    <property type="protein sequence ID" value="KAB2572539.1"/>
    <property type="molecule type" value="Genomic_DNA"/>
</dbReference>
<keyword evidence="3" id="KW-1185">Reference proteome</keyword>
<feature type="compositionally biased region" description="Pro residues" evidence="1">
    <location>
        <begin position="67"/>
        <end position="77"/>
    </location>
</feature>
<feature type="region of interest" description="Disordered" evidence="1">
    <location>
        <begin position="1"/>
        <end position="124"/>
    </location>
</feature>
<feature type="compositionally biased region" description="Polar residues" evidence="1">
    <location>
        <begin position="18"/>
        <end position="29"/>
    </location>
</feature>
<feature type="compositionally biased region" description="Basic and acidic residues" evidence="1">
    <location>
        <begin position="32"/>
        <end position="43"/>
    </location>
</feature>
<feature type="compositionally biased region" description="Basic and acidic residues" evidence="1">
    <location>
        <begin position="618"/>
        <end position="635"/>
    </location>
</feature>
<feature type="compositionally biased region" description="Polar residues" evidence="1">
    <location>
        <begin position="413"/>
        <end position="433"/>
    </location>
</feature>
<evidence type="ECO:0000256" key="1">
    <source>
        <dbReference type="SAM" id="MobiDB-lite"/>
    </source>
</evidence>
<proteinExistence type="predicted"/>
<dbReference type="AlphaFoldDB" id="A0A5N5D4C9"/>
<evidence type="ECO:0000313" key="3">
    <source>
        <dbReference type="Proteomes" id="UP000325902"/>
    </source>
</evidence>
<comment type="caution">
    <text evidence="2">The sequence shown here is derived from an EMBL/GenBank/DDBJ whole genome shotgun (WGS) entry which is preliminary data.</text>
</comment>
<feature type="compositionally biased region" description="Basic and acidic residues" evidence="1">
    <location>
        <begin position="397"/>
        <end position="412"/>
    </location>
</feature>